<reference evidence="1 2" key="1">
    <citation type="journal article" date="2015" name="Proc. Natl. Acad. Sci. U.S.A.">
        <title>The resurrection genome of Boea hygrometrica: A blueprint for survival of dehydration.</title>
        <authorList>
            <person name="Xiao L."/>
            <person name="Yang G."/>
            <person name="Zhang L."/>
            <person name="Yang X."/>
            <person name="Zhao S."/>
            <person name="Ji Z."/>
            <person name="Zhou Q."/>
            <person name="Hu M."/>
            <person name="Wang Y."/>
            <person name="Chen M."/>
            <person name="Xu Y."/>
            <person name="Jin H."/>
            <person name="Xiao X."/>
            <person name="Hu G."/>
            <person name="Bao F."/>
            <person name="Hu Y."/>
            <person name="Wan P."/>
            <person name="Li L."/>
            <person name="Deng X."/>
            <person name="Kuang T."/>
            <person name="Xiang C."/>
            <person name="Zhu J.K."/>
            <person name="Oliver M.J."/>
            <person name="He Y."/>
        </authorList>
    </citation>
    <scope>NUCLEOTIDE SEQUENCE [LARGE SCALE GENOMIC DNA]</scope>
    <source>
        <strain evidence="2">cv. XS01</strain>
    </source>
</reference>
<proteinExistence type="predicted"/>
<name>A0A2Z7AMK8_9LAMI</name>
<dbReference type="Proteomes" id="UP000250235">
    <property type="component" value="Unassembled WGS sequence"/>
</dbReference>
<keyword evidence="2" id="KW-1185">Reference proteome</keyword>
<dbReference type="AlphaFoldDB" id="A0A2Z7AMK8"/>
<organism evidence="1 2">
    <name type="scientific">Dorcoceras hygrometricum</name>
    <dbReference type="NCBI Taxonomy" id="472368"/>
    <lineage>
        <taxon>Eukaryota</taxon>
        <taxon>Viridiplantae</taxon>
        <taxon>Streptophyta</taxon>
        <taxon>Embryophyta</taxon>
        <taxon>Tracheophyta</taxon>
        <taxon>Spermatophyta</taxon>
        <taxon>Magnoliopsida</taxon>
        <taxon>eudicotyledons</taxon>
        <taxon>Gunneridae</taxon>
        <taxon>Pentapetalae</taxon>
        <taxon>asterids</taxon>
        <taxon>lamiids</taxon>
        <taxon>Lamiales</taxon>
        <taxon>Gesneriaceae</taxon>
        <taxon>Didymocarpoideae</taxon>
        <taxon>Trichosporeae</taxon>
        <taxon>Loxocarpinae</taxon>
        <taxon>Dorcoceras</taxon>
    </lineage>
</organism>
<gene>
    <name evidence="1" type="ORF">F511_13439</name>
</gene>
<sequence length="141" mass="15414">MGPISNIGPKTSWAARDRPELNLEVISRRNAAGDVTGRRLHGGGLRHHVACDARPHACRNSRGLSAPRRRTIAPHHPNAVCQSWRTSGRPPRNILRVAAGHGRQACSNREASALPEAGHRARPSDGPILSCYCETFYLFTN</sequence>
<accession>A0A2Z7AMK8</accession>
<evidence type="ECO:0000313" key="1">
    <source>
        <dbReference type="EMBL" id="KZV20441.1"/>
    </source>
</evidence>
<dbReference type="EMBL" id="KV015657">
    <property type="protein sequence ID" value="KZV20441.1"/>
    <property type="molecule type" value="Genomic_DNA"/>
</dbReference>
<protein>
    <submittedName>
        <fullName evidence="1">Uncharacterized protein</fullName>
    </submittedName>
</protein>
<evidence type="ECO:0000313" key="2">
    <source>
        <dbReference type="Proteomes" id="UP000250235"/>
    </source>
</evidence>